<dbReference type="Proteomes" id="UP001289645">
    <property type="component" value="Unassembled WGS sequence"/>
</dbReference>
<evidence type="ECO:0000313" key="2">
    <source>
        <dbReference type="Proteomes" id="UP001289645"/>
    </source>
</evidence>
<dbReference type="EC" id="2.4.2.7" evidence="1"/>
<organism evidence="1 2">
    <name type="scientific">Mycolicibacterium parafortuitum</name>
    <name type="common">Mycobacterium parafortuitum</name>
    <dbReference type="NCBI Taxonomy" id="39692"/>
    <lineage>
        <taxon>Bacteria</taxon>
        <taxon>Bacillati</taxon>
        <taxon>Actinomycetota</taxon>
        <taxon>Actinomycetes</taxon>
        <taxon>Mycobacteriales</taxon>
        <taxon>Mycobacteriaceae</taxon>
        <taxon>Mycolicibacterium</taxon>
    </lineage>
</organism>
<comment type="caution">
    <text evidence="1">The sequence shown here is derived from an EMBL/GenBank/DDBJ whole genome shotgun (WGS) entry which is preliminary data.</text>
</comment>
<dbReference type="EMBL" id="JAOXLN010000019">
    <property type="protein sequence ID" value="MDZ5087320.1"/>
    <property type="molecule type" value="Genomic_DNA"/>
</dbReference>
<keyword evidence="1" id="KW-0808">Transferase</keyword>
<sequence>MSGSELSPVPEVSGNSDAPDVSRVSGVIASLLREVPDFPEPGIQFKDLTPVLADARGLAEVSKAIADVARGADLVAGVDARGFLLGGAVALELGVGVLAVRKGGKLPPPVLSETYTLEYGTATLEVPAEGVELAGRSVVVIDDVLATGGTLAATHALLTAAGAQVTRAVVMLELAALGGRAVLDPLAVTSLYTV</sequence>
<keyword evidence="2" id="KW-1185">Reference proteome</keyword>
<keyword evidence="1" id="KW-0328">Glycosyltransferase</keyword>
<evidence type="ECO:0000313" key="1">
    <source>
        <dbReference type="EMBL" id="MDZ5087320.1"/>
    </source>
</evidence>
<gene>
    <name evidence="1" type="ORF">OHX15_18165</name>
</gene>
<name>A0ACC6MK81_MYCPF</name>
<protein>
    <submittedName>
        <fullName evidence="1">Adenine phosphoribosyltransferase</fullName>
        <ecNumber evidence="1">2.4.2.7</ecNumber>
    </submittedName>
</protein>
<accession>A0ACC6MK81</accession>
<proteinExistence type="predicted"/>
<reference evidence="1 2" key="1">
    <citation type="journal article" date="2021" name="Chemosphere">
        <title>Bioballs carrying a syntrophic Rhodococcus and Mycolicibacterium consortium for simultaneous sorption and biodegradation of fuel oil in contaminated freshwater.</title>
        <authorList>
            <person name="Naloka K."/>
            <person name="Polrit D."/>
            <person name="Muangchinda C."/>
            <person name="Thoetkiattikul H."/>
            <person name="Pinyakong O."/>
        </authorList>
    </citation>
    <scope>NUCLEOTIDE SEQUENCE [LARGE SCALE GENOMIC DNA]</scope>
    <source>
        <strain evidence="1 2">J101</strain>
    </source>
</reference>